<evidence type="ECO:0008006" key="3">
    <source>
        <dbReference type="Google" id="ProtNLM"/>
    </source>
</evidence>
<dbReference type="AlphaFoldDB" id="A0A243GJT8"/>
<protein>
    <recommendedName>
        <fullName evidence="3">DUF3841 domain-containing protein</fullName>
    </recommendedName>
</protein>
<name>A0A243GJT8_BACTF</name>
<organism evidence="1 2">
    <name type="scientific">Bacillus thuringiensis subsp. finitimus</name>
    <dbReference type="NCBI Taxonomy" id="29337"/>
    <lineage>
        <taxon>Bacteria</taxon>
        <taxon>Bacillati</taxon>
        <taxon>Bacillota</taxon>
        <taxon>Bacilli</taxon>
        <taxon>Bacillales</taxon>
        <taxon>Bacillaceae</taxon>
        <taxon>Bacillus</taxon>
        <taxon>Bacillus cereus group</taxon>
    </lineage>
</organism>
<dbReference type="InterPro" id="IPR024211">
    <property type="entry name" value="DUF3841"/>
</dbReference>
<comment type="caution">
    <text evidence="1">The sequence shown here is derived from an EMBL/GenBank/DDBJ whole genome shotgun (WGS) entry which is preliminary data.</text>
</comment>
<reference evidence="1 2" key="1">
    <citation type="submission" date="2016-10" db="EMBL/GenBank/DDBJ databases">
        <title>Comparative genomics of Bacillus thuringiensis reveals a path to pathogens against multiple invertebrate hosts.</title>
        <authorList>
            <person name="Zheng J."/>
            <person name="Gao Q."/>
            <person name="Liu H."/>
            <person name="Peng D."/>
            <person name="Ruan L."/>
            <person name="Sun M."/>
        </authorList>
    </citation>
    <scope>NUCLEOTIDE SEQUENCE [LARGE SCALE GENOMIC DNA]</scope>
    <source>
        <strain evidence="1">CTC</strain>
    </source>
</reference>
<accession>A0A243GJT8</accession>
<gene>
    <name evidence="1" type="ORF">BK772_18895</name>
</gene>
<dbReference type="EMBL" id="NFEL01000047">
    <property type="protein sequence ID" value="OUA07518.1"/>
    <property type="molecule type" value="Genomic_DNA"/>
</dbReference>
<dbReference type="Pfam" id="PF12952">
    <property type="entry name" value="DUF3841"/>
    <property type="match status" value="1"/>
</dbReference>
<proteinExistence type="predicted"/>
<evidence type="ECO:0000313" key="2">
    <source>
        <dbReference type="Proteomes" id="UP000195030"/>
    </source>
</evidence>
<sequence>MILYTVQTEEAWKQFKKLGYLEGNKEVIDVDDKYSYDWMVRVAKTRLPHYEGNYPIWVWEATNYPNRKNEYYRAILAIGAVL</sequence>
<evidence type="ECO:0000313" key="1">
    <source>
        <dbReference type="EMBL" id="OUA07518.1"/>
    </source>
</evidence>
<dbReference type="Proteomes" id="UP000195030">
    <property type="component" value="Unassembled WGS sequence"/>
</dbReference>